<feature type="domain" description="Glycoside hydrolase family 2 catalytic" evidence="1">
    <location>
        <begin position="23"/>
        <end position="217"/>
    </location>
</feature>
<dbReference type="PANTHER" id="PTHR42732:SF1">
    <property type="entry name" value="BETA-MANNOSIDASE"/>
    <property type="match status" value="1"/>
</dbReference>
<name>A0A2S7WG64_9FLAO</name>
<dbReference type="Pfam" id="PF02836">
    <property type="entry name" value="Glyco_hydro_2_C"/>
    <property type="match status" value="1"/>
</dbReference>
<keyword evidence="3" id="KW-1185">Reference proteome</keyword>
<dbReference type="InterPro" id="IPR017853">
    <property type="entry name" value="GH"/>
</dbReference>
<evidence type="ECO:0000259" key="1">
    <source>
        <dbReference type="Pfam" id="PF02836"/>
    </source>
</evidence>
<dbReference type="InterPro" id="IPR051913">
    <property type="entry name" value="GH2_Domain-Containing"/>
</dbReference>
<dbReference type="OrthoDB" id="9814867at2"/>
<dbReference type="Gene3D" id="3.20.20.80">
    <property type="entry name" value="Glycosidases"/>
    <property type="match status" value="1"/>
</dbReference>
<accession>A0A2S7WG64</accession>
<dbReference type="Proteomes" id="UP000239068">
    <property type="component" value="Unassembled WGS sequence"/>
</dbReference>
<evidence type="ECO:0000313" key="3">
    <source>
        <dbReference type="Proteomes" id="UP000239068"/>
    </source>
</evidence>
<reference evidence="2 3" key="1">
    <citation type="submission" date="2016-12" db="EMBL/GenBank/DDBJ databases">
        <title>Trade-off between light-utilization and light-protection in marine flavobacteria.</title>
        <authorList>
            <person name="Kumagai Y."/>
            <person name="Yoshizawa S."/>
            <person name="Kogure K."/>
            <person name="Iwasaki W."/>
        </authorList>
    </citation>
    <scope>NUCLEOTIDE SEQUENCE [LARGE SCALE GENOMIC DNA]</scope>
    <source>
        <strain evidence="2 3">ATCC 43844</strain>
    </source>
</reference>
<dbReference type="AlphaFoldDB" id="A0A2S7WG64"/>
<dbReference type="PANTHER" id="PTHR42732">
    <property type="entry name" value="BETA-GALACTOSIDASE"/>
    <property type="match status" value="1"/>
</dbReference>
<dbReference type="InterPro" id="IPR006103">
    <property type="entry name" value="Glyco_hydro_2_cat"/>
</dbReference>
<organism evidence="2 3">
    <name type="scientific">Polaribacter glomeratus</name>
    <dbReference type="NCBI Taxonomy" id="102"/>
    <lineage>
        <taxon>Bacteria</taxon>
        <taxon>Pseudomonadati</taxon>
        <taxon>Bacteroidota</taxon>
        <taxon>Flavobacteriia</taxon>
        <taxon>Flavobacteriales</taxon>
        <taxon>Flavobacteriaceae</taxon>
    </lineage>
</organism>
<sequence>MLRTTLKHGNKTDVLDTRFGFREFWIEGKQFVLNGVPTQLRGQSHYRSSREDVDYHREIFLMHKKVFDVNACRIHATMPPNEIMYAADEAGILLINQSAIWSVNKSFYSNGGEWFAKNIEKEFEEWVKRDRNNPSVVIWDVENEMLRFNFDTYQWIQYFPNYIRKFDTTRPINYSGAGWFDDSQEMVSLHMQEHYTRIMKDWKSKDSRPLIMGEFWVGGRSEQRLSNAAEFKSVQERYLEEAKIYEEKFLEMRNMGVAGIMPFRTELLSFDNRPIENGGFFEFYDGSKIYSQPEVILQKMRHGLQPVTTFFWPRESYVEKRDTLKKELVVCNDSETENTFMVNWKWLQKEYSKSVFLKPGTQERISLNLKSPEFNENLIASVSVNSKLISSDTLFIKPFEKSILNQTKKIQVYDDEKLVSKLKSAGFNAFSSKEIPAIKDQVIWVFPEHANNRVLTNLKKDIELYLKNGGAVLSLKQDQAPTWFPVKFQFSSANQSNLHNYAKMGWEGLNKDLFFSTEAPIYQKSHPIFKNLNTSNLQGWDLYDGRIADDLFSRPSSNDKYEQGNWTTLSGGTRREQISVAEIFYGNGILLACQLNIIDNIENAQANGLLVNMINYLSNRKPKIANAKVKIAGDKNAKDVANFVNIEASVFERANPEKGDYLFAFDGTSLHEIKEWQAKGGKVLVISPAVASTFDGVEIGKEKTGLLATKINEHLVLNGVSSANFMSTEKSLAHSYFKEIPKKAEIILQGFTSSSTFWKVEKAHPILISIPFEGSDILLSTIEFSKEPIASQQEFLAQILTNLGVAIPFLETPKLSEIAIKKTVPIKVDGNLEEWLEDMEDRLVSPYIHAQPIYLTSESTVEGPQIFDLNLSAINYMMWNADALLISGVVFMEKMFFGGEKFPGPKNYKQEIRLNDDSIKIEVLNAKFLVSINGKINDEISAKTAIINAKEMTDATKLQFNFIHASGKINTWDKMVGNTFELKIPWKLISTKPEEKKGKALFILQNETNKIQMPLKADVNNKENWLEIEIKN</sequence>
<comment type="caution">
    <text evidence="2">The sequence shown here is derived from an EMBL/GenBank/DDBJ whole genome shotgun (WGS) entry which is preliminary data.</text>
</comment>
<evidence type="ECO:0000313" key="2">
    <source>
        <dbReference type="EMBL" id="PQJ76594.1"/>
    </source>
</evidence>
<gene>
    <name evidence="2" type="ORF">BTO16_11910</name>
</gene>
<proteinExistence type="predicted"/>
<dbReference type="SUPFAM" id="SSF51445">
    <property type="entry name" value="(Trans)glycosidases"/>
    <property type="match status" value="1"/>
</dbReference>
<dbReference type="GO" id="GO:0005975">
    <property type="term" value="P:carbohydrate metabolic process"/>
    <property type="evidence" value="ECO:0007669"/>
    <property type="project" value="InterPro"/>
</dbReference>
<protein>
    <recommendedName>
        <fullName evidence="1">Glycoside hydrolase family 2 catalytic domain-containing protein</fullName>
    </recommendedName>
</protein>
<dbReference type="GO" id="GO:0004553">
    <property type="term" value="F:hydrolase activity, hydrolyzing O-glycosyl compounds"/>
    <property type="evidence" value="ECO:0007669"/>
    <property type="project" value="InterPro"/>
</dbReference>
<dbReference type="EMBL" id="MSCM01000002">
    <property type="protein sequence ID" value="PQJ76594.1"/>
    <property type="molecule type" value="Genomic_DNA"/>
</dbReference>